<evidence type="ECO:0000256" key="4">
    <source>
        <dbReference type="SAM" id="MobiDB-lite"/>
    </source>
</evidence>
<organism evidence="5 6">
    <name type="scientific">[Mycoplasma] falconis</name>
    <dbReference type="NCBI Taxonomy" id="92403"/>
    <lineage>
        <taxon>Bacteria</taxon>
        <taxon>Bacillati</taxon>
        <taxon>Mycoplasmatota</taxon>
        <taxon>Mycoplasmoidales</taxon>
        <taxon>Metamycoplasmataceae</taxon>
        <taxon>Metamycoplasma</taxon>
    </lineage>
</organism>
<evidence type="ECO:0000313" key="6">
    <source>
        <dbReference type="Proteomes" id="UP000319776"/>
    </source>
</evidence>
<dbReference type="GO" id="GO:0006260">
    <property type="term" value="P:DNA replication"/>
    <property type="evidence" value="ECO:0007669"/>
    <property type="project" value="InterPro"/>
</dbReference>
<gene>
    <name evidence="5" type="ORF">FJO69_02185</name>
</gene>
<dbReference type="EMBL" id="VFSS01000007">
    <property type="protein sequence ID" value="TPE57200.1"/>
    <property type="molecule type" value="Genomic_DNA"/>
</dbReference>
<evidence type="ECO:0000256" key="2">
    <source>
        <dbReference type="HAMAP-Rule" id="MF_00984"/>
    </source>
</evidence>
<protein>
    <recommendedName>
        <fullName evidence="2 3">Single-stranded DNA-binding protein</fullName>
        <shortName evidence="2">SSB</shortName>
    </recommendedName>
</protein>
<keyword evidence="1 2" id="KW-0238">DNA-binding</keyword>
<feature type="compositionally biased region" description="Basic and acidic residues" evidence="4">
    <location>
        <begin position="125"/>
        <end position="135"/>
    </location>
</feature>
<name>A0A501X9K0_9BACT</name>
<dbReference type="SUPFAM" id="SSF50249">
    <property type="entry name" value="Nucleic acid-binding proteins"/>
    <property type="match status" value="1"/>
</dbReference>
<dbReference type="CDD" id="cd04496">
    <property type="entry name" value="SSB_OBF"/>
    <property type="match status" value="1"/>
</dbReference>
<evidence type="ECO:0000313" key="5">
    <source>
        <dbReference type="EMBL" id="TPE57200.1"/>
    </source>
</evidence>
<dbReference type="PROSITE" id="PS50935">
    <property type="entry name" value="SSB"/>
    <property type="match status" value="1"/>
</dbReference>
<comment type="caution">
    <text evidence="2">Lacks conserved residue(s) required for the propagation of feature annotation.</text>
</comment>
<dbReference type="NCBIfam" id="TIGR00621">
    <property type="entry name" value="ssb"/>
    <property type="match status" value="1"/>
</dbReference>
<keyword evidence="6" id="KW-1185">Reference proteome</keyword>
<dbReference type="AlphaFoldDB" id="A0A501X9K0"/>
<dbReference type="GO" id="GO:0009295">
    <property type="term" value="C:nucleoid"/>
    <property type="evidence" value="ECO:0007669"/>
    <property type="project" value="TreeGrafter"/>
</dbReference>
<dbReference type="Proteomes" id="UP000319776">
    <property type="component" value="Unassembled WGS sequence"/>
</dbReference>
<dbReference type="GO" id="GO:0003697">
    <property type="term" value="F:single-stranded DNA binding"/>
    <property type="evidence" value="ECO:0007669"/>
    <property type="project" value="UniProtKB-UniRule"/>
</dbReference>
<dbReference type="Gene3D" id="2.40.50.140">
    <property type="entry name" value="Nucleic acid-binding proteins"/>
    <property type="match status" value="1"/>
</dbReference>
<dbReference type="InterPro" id="IPR011344">
    <property type="entry name" value="ssDNA-bd"/>
</dbReference>
<dbReference type="PIRSF" id="PIRSF002070">
    <property type="entry name" value="SSB"/>
    <property type="match status" value="1"/>
</dbReference>
<feature type="region of interest" description="Disordered" evidence="4">
    <location>
        <begin position="106"/>
        <end position="158"/>
    </location>
</feature>
<dbReference type="Pfam" id="PF00436">
    <property type="entry name" value="SSB"/>
    <property type="match status" value="1"/>
</dbReference>
<dbReference type="InterPro" id="IPR000424">
    <property type="entry name" value="Primosome_PriB/ssb"/>
</dbReference>
<dbReference type="OrthoDB" id="9809878at2"/>
<reference evidence="5 6" key="1">
    <citation type="submission" date="2019-06" db="EMBL/GenBank/DDBJ databases">
        <title>Mycoplasma falconis type strain whole genome sequence.</title>
        <authorList>
            <person name="Spergser J."/>
        </authorList>
    </citation>
    <scope>NUCLEOTIDE SEQUENCE [LARGE SCALE GENOMIC DNA]</scope>
    <source>
        <strain evidence="5 6">ATCC 51372</strain>
    </source>
</reference>
<dbReference type="HAMAP" id="MF_00984">
    <property type="entry name" value="SSB"/>
    <property type="match status" value="1"/>
</dbReference>
<dbReference type="PANTHER" id="PTHR10302:SF27">
    <property type="entry name" value="SINGLE-STRANDED DNA-BINDING PROTEIN"/>
    <property type="match status" value="1"/>
</dbReference>
<dbReference type="PANTHER" id="PTHR10302">
    <property type="entry name" value="SINGLE-STRANDED DNA-BINDING PROTEIN"/>
    <property type="match status" value="1"/>
</dbReference>
<feature type="compositionally biased region" description="Acidic residues" evidence="4">
    <location>
        <begin position="139"/>
        <end position="152"/>
    </location>
</feature>
<comment type="caution">
    <text evidence="5">The sequence shown here is derived from an EMBL/GenBank/DDBJ whole genome shotgun (WGS) entry which is preliminary data.</text>
</comment>
<evidence type="ECO:0000256" key="1">
    <source>
        <dbReference type="ARBA" id="ARBA00023125"/>
    </source>
</evidence>
<comment type="subunit">
    <text evidence="2">Homotetramer.</text>
</comment>
<accession>A0A501X9K0</accession>
<evidence type="ECO:0000256" key="3">
    <source>
        <dbReference type="PIRNR" id="PIRNR002070"/>
    </source>
</evidence>
<sequence>MNKVILVGRIVRAPYKSATQSGLEISRFEIAVDRNYRNANNENITDFIPCVAFGTNATFINKYLYKGSLISVEGSFQSNRTGFGNDGRSAISYSVNVERVQGLESKELSEKRRQNQQTEFSISQEETKSQVKEVAEEQPSPEDIEVEEDDFFNWDISK</sequence>
<proteinExistence type="inferred from homology"/>
<dbReference type="RefSeq" id="WP_140781387.1">
    <property type="nucleotide sequence ID" value="NZ_VFSS01000007.1"/>
</dbReference>
<feature type="compositionally biased region" description="Polar residues" evidence="4">
    <location>
        <begin position="115"/>
        <end position="124"/>
    </location>
</feature>
<dbReference type="InterPro" id="IPR012340">
    <property type="entry name" value="NA-bd_OB-fold"/>
</dbReference>